<dbReference type="EMBL" id="FOIQ01000003">
    <property type="protein sequence ID" value="SEW08180.1"/>
    <property type="molecule type" value="Genomic_DNA"/>
</dbReference>
<gene>
    <name evidence="3" type="ORF">SAMN04487850_1532</name>
</gene>
<feature type="chain" id="PRO_5011565993" description="Tissue inhibitor of metalloproteinase" evidence="2">
    <location>
        <begin position="21"/>
        <end position="234"/>
    </location>
</feature>
<keyword evidence="1" id="KW-0472">Membrane</keyword>
<feature type="transmembrane region" description="Helical" evidence="1">
    <location>
        <begin position="206"/>
        <end position="226"/>
    </location>
</feature>
<sequence>MKNRMFLLAVFLPLVLFANAAGTPERIPVQVQSCKFSVAVPEGWDTIPQSALDQKLGKKVAVMGLYPKGKTDYFEEKYMILSFLPTVNSLNNLPCKAIYDELKGMMKQNSIPNNDSIHVVYNGMDSLSAGNKFQIQSNMTIYKDSANVNCQQILLLSRFGYICIAYYDKNEIPSASDTVLQKLIQDIDIDNDYVYVEPHNESAFTFGKIAIALGIGILVYLIMTLLDKRKKKDE</sequence>
<dbReference type="RefSeq" id="WP_091915708.1">
    <property type="nucleotide sequence ID" value="NZ_FOIQ01000003.1"/>
</dbReference>
<keyword evidence="1" id="KW-0812">Transmembrane</keyword>
<evidence type="ECO:0000256" key="1">
    <source>
        <dbReference type="SAM" id="Phobius"/>
    </source>
</evidence>
<accession>A0A1I0P1L0</accession>
<organism evidence="3 4">
    <name type="scientific">Prevotella aff. ruminicola Tc2-24</name>
    <dbReference type="NCBI Taxonomy" id="81582"/>
    <lineage>
        <taxon>Bacteria</taxon>
        <taxon>Pseudomonadati</taxon>
        <taxon>Bacteroidota</taxon>
        <taxon>Bacteroidia</taxon>
        <taxon>Bacteroidales</taxon>
        <taxon>Prevotellaceae</taxon>
        <taxon>Prevotella</taxon>
    </lineage>
</organism>
<dbReference type="Proteomes" id="UP000199373">
    <property type="component" value="Unassembled WGS sequence"/>
</dbReference>
<name>A0A1I0P1L0_9BACT</name>
<dbReference type="AlphaFoldDB" id="A0A1I0P1L0"/>
<keyword evidence="2" id="KW-0732">Signal</keyword>
<evidence type="ECO:0008006" key="5">
    <source>
        <dbReference type="Google" id="ProtNLM"/>
    </source>
</evidence>
<keyword evidence="4" id="KW-1185">Reference proteome</keyword>
<keyword evidence="1" id="KW-1133">Transmembrane helix</keyword>
<evidence type="ECO:0000313" key="3">
    <source>
        <dbReference type="EMBL" id="SEW08180.1"/>
    </source>
</evidence>
<feature type="signal peptide" evidence="2">
    <location>
        <begin position="1"/>
        <end position="20"/>
    </location>
</feature>
<evidence type="ECO:0000313" key="4">
    <source>
        <dbReference type="Proteomes" id="UP000199373"/>
    </source>
</evidence>
<reference evidence="3 4" key="1">
    <citation type="submission" date="2016-10" db="EMBL/GenBank/DDBJ databases">
        <authorList>
            <person name="de Groot N.N."/>
        </authorList>
    </citation>
    <scope>NUCLEOTIDE SEQUENCE [LARGE SCALE GENOMIC DNA]</scope>
    <source>
        <strain evidence="3 4">TC2-24</strain>
    </source>
</reference>
<evidence type="ECO:0000256" key="2">
    <source>
        <dbReference type="SAM" id="SignalP"/>
    </source>
</evidence>
<protein>
    <recommendedName>
        <fullName evidence="5">Tissue inhibitor of metalloproteinase</fullName>
    </recommendedName>
</protein>
<proteinExistence type="predicted"/>